<dbReference type="GO" id="GO:0005104">
    <property type="term" value="F:fibroblast growth factor receptor binding"/>
    <property type="evidence" value="ECO:0007669"/>
    <property type="project" value="TreeGrafter"/>
</dbReference>
<evidence type="ECO:0000259" key="7">
    <source>
        <dbReference type="PROSITE" id="PS51064"/>
    </source>
</evidence>
<reference evidence="8" key="1">
    <citation type="submission" date="2020-07" db="EMBL/GenBank/DDBJ databases">
        <authorList>
            <person name="Nazaruddin N."/>
        </authorList>
    </citation>
    <scope>NUCLEOTIDE SEQUENCE</scope>
</reference>
<feature type="domain" description="IRS-type PTB" evidence="7">
    <location>
        <begin position="4"/>
        <end position="106"/>
    </location>
</feature>
<name>A0A6V7H6R6_9HYME</name>
<gene>
    <name evidence="8" type="ORF">MHI_LOCUS424890</name>
</gene>
<proteinExistence type="predicted"/>
<dbReference type="InterPro" id="IPR011993">
    <property type="entry name" value="PH-like_dom_sf"/>
</dbReference>
<keyword evidence="4" id="KW-0472">Membrane</keyword>
<keyword evidence="9" id="KW-1185">Reference proteome</keyword>
<dbReference type="Gene3D" id="2.30.29.30">
    <property type="entry name" value="Pleckstrin-homology domain (PH domain)/Phosphotyrosine-binding domain (PTB)"/>
    <property type="match status" value="1"/>
</dbReference>
<evidence type="ECO:0000256" key="1">
    <source>
        <dbReference type="ARBA" id="ARBA00004370"/>
    </source>
</evidence>
<evidence type="ECO:0000313" key="9">
    <source>
        <dbReference type="Proteomes" id="UP000752696"/>
    </source>
</evidence>
<evidence type="ECO:0000256" key="4">
    <source>
        <dbReference type="ARBA" id="ARBA00023136"/>
    </source>
</evidence>
<keyword evidence="5" id="KW-0449">Lipoprotein</keyword>
<dbReference type="SMART" id="SM00310">
    <property type="entry name" value="PTBI"/>
    <property type="match status" value="1"/>
</dbReference>
<dbReference type="PANTHER" id="PTHR21258">
    <property type="entry name" value="DOCKING PROTEIN RELATED"/>
    <property type="match status" value="1"/>
</dbReference>
<feature type="non-terminal residue" evidence="8">
    <location>
        <position position="1"/>
    </location>
</feature>
<protein>
    <recommendedName>
        <fullName evidence="7">IRS-type PTB domain-containing protein</fullName>
    </recommendedName>
</protein>
<dbReference type="Proteomes" id="UP000752696">
    <property type="component" value="Unassembled WGS sequence"/>
</dbReference>
<evidence type="ECO:0000256" key="5">
    <source>
        <dbReference type="ARBA" id="ARBA00023288"/>
    </source>
</evidence>
<feature type="compositionally biased region" description="Pro residues" evidence="6">
    <location>
        <begin position="179"/>
        <end position="195"/>
    </location>
</feature>
<feature type="region of interest" description="Disordered" evidence="6">
    <location>
        <begin position="431"/>
        <end position="468"/>
    </location>
</feature>
<sequence>RTDINDLHPNVFQVMNVDDLGNLITPGRLEVTETDIVLHQRGKQPIKWPLRCLRRYGYDAEIFSFESGRRCSTGPGIYAFKCRRAAHLFNLVQTNIQVCNNSGDDTISRELPVAPHSGPTVTRVTIPVEPNYLDPISNRTNNHVGPRFAYNQQNGVGRLDSVGSSTGLIPSQGNTSSPTSPPVLPPPPPPFPQPHPSSVYMNEEVLSSLSLEMEHNNNKSLRRIIQRSCTVSNSMSDNGSASLEVTSVHKSSEVISQIKSPLSIATYMNVDINTNINPLSPSHSVSETMQLKEDKNEISESGHAYINISSGQEYPESFGAKSRPSPLSSIQSDVEETARHCYANLEPNEIENLRKRFSGVSTAEKSPLPPSTPPGGLIREVNYAILDLDTKDVPMNSPLDAPSNSTTSPPESPNKIQKRYATIDFNKTAALSHSVNPNLVNDNEGSRKTRHNSTISDLVASGRRSSSI</sequence>
<evidence type="ECO:0000313" key="8">
    <source>
        <dbReference type="EMBL" id="CAD1474015.1"/>
    </source>
</evidence>
<organism evidence="8 9">
    <name type="scientific">Heterotrigona itama</name>
    <dbReference type="NCBI Taxonomy" id="395501"/>
    <lineage>
        <taxon>Eukaryota</taxon>
        <taxon>Metazoa</taxon>
        <taxon>Ecdysozoa</taxon>
        <taxon>Arthropoda</taxon>
        <taxon>Hexapoda</taxon>
        <taxon>Insecta</taxon>
        <taxon>Pterygota</taxon>
        <taxon>Neoptera</taxon>
        <taxon>Endopterygota</taxon>
        <taxon>Hymenoptera</taxon>
        <taxon>Apocrita</taxon>
        <taxon>Aculeata</taxon>
        <taxon>Apoidea</taxon>
        <taxon>Anthophila</taxon>
        <taxon>Apidae</taxon>
        <taxon>Heterotrigona</taxon>
    </lineage>
</organism>
<dbReference type="GO" id="GO:0005737">
    <property type="term" value="C:cytoplasm"/>
    <property type="evidence" value="ECO:0007669"/>
    <property type="project" value="TreeGrafter"/>
</dbReference>
<feature type="region of interest" description="Disordered" evidence="6">
    <location>
        <begin position="150"/>
        <end position="198"/>
    </location>
</feature>
<comment type="subcellular location">
    <subcellularLocation>
        <location evidence="1">Membrane</location>
    </subcellularLocation>
</comment>
<comment type="caution">
    <text evidence="8">The sequence shown here is derived from an EMBL/GenBank/DDBJ whole genome shotgun (WGS) entry which is preliminary data.</text>
</comment>
<dbReference type="InterPro" id="IPR038742">
    <property type="entry name" value="FRS2_PTB"/>
</dbReference>
<dbReference type="SMART" id="SM01244">
    <property type="entry name" value="IRS"/>
    <property type="match status" value="1"/>
</dbReference>
<keyword evidence="2" id="KW-0597">Phosphoprotein</keyword>
<dbReference type="GO" id="GO:0005068">
    <property type="term" value="F:transmembrane receptor protein tyrosine kinase adaptor activity"/>
    <property type="evidence" value="ECO:0007669"/>
    <property type="project" value="TreeGrafter"/>
</dbReference>
<dbReference type="Pfam" id="PF02174">
    <property type="entry name" value="IRS"/>
    <property type="match status" value="1"/>
</dbReference>
<evidence type="ECO:0000256" key="6">
    <source>
        <dbReference type="SAM" id="MobiDB-lite"/>
    </source>
</evidence>
<dbReference type="GO" id="GO:0016020">
    <property type="term" value="C:membrane"/>
    <property type="evidence" value="ECO:0007669"/>
    <property type="project" value="UniProtKB-SubCell"/>
</dbReference>
<dbReference type="AlphaFoldDB" id="A0A6V7H6R6"/>
<feature type="compositionally biased region" description="Polar residues" evidence="6">
    <location>
        <begin position="431"/>
        <end position="443"/>
    </location>
</feature>
<keyword evidence="3" id="KW-0519">Myristate</keyword>
<evidence type="ECO:0000256" key="3">
    <source>
        <dbReference type="ARBA" id="ARBA00022707"/>
    </source>
</evidence>
<dbReference type="GO" id="GO:0008543">
    <property type="term" value="P:fibroblast growth factor receptor signaling pathway"/>
    <property type="evidence" value="ECO:0007669"/>
    <property type="project" value="TreeGrafter"/>
</dbReference>
<feature type="non-terminal residue" evidence="8">
    <location>
        <position position="468"/>
    </location>
</feature>
<feature type="compositionally biased region" description="Polar residues" evidence="6">
    <location>
        <begin position="162"/>
        <end position="175"/>
    </location>
</feature>
<dbReference type="PANTHER" id="PTHR21258:SF55">
    <property type="entry name" value="FI23523P1"/>
    <property type="match status" value="1"/>
</dbReference>
<accession>A0A6V7H6R6</accession>
<dbReference type="SUPFAM" id="SSF50729">
    <property type="entry name" value="PH domain-like"/>
    <property type="match status" value="1"/>
</dbReference>
<feature type="region of interest" description="Disordered" evidence="6">
    <location>
        <begin position="392"/>
        <end position="415"/>
    </location>
</feature>
<dbReference type="OrthoDB" id="6279276at2759"/>
<dbReference type="EMBL" id="CAJDYZ010007073">
    <property type="protein sequence ID" value="CAD1474015.1"/>
    <property type="molecule type" value="Genomic_DNA"/>
</dbReference>
<evidence type="ECO:0000256" key="2">
    <source>
        <dbReference type="ARBA" id="ARBA00022553"/>
    </source>
</evidence>
<dbReference type="InterPro" id="IPR050996">
    <property type="entry name" value="Docking_Protein_DOK"/>
</dbReference>
<dbReference type="InterPro" id="IPR002404">
    <property type="entry name" value="IRS_PTB"/>
</dbReference>
<dbReference type="CDD" id="cd01202">
    <property type="entry name" value="PTB_FRS2"/>
    <property type="match status" value="1"/>
</dbReference>
<dbReference type="PROSITE" id="PS51064">
    <property type="entry name" value="IRS_PTB"/>
    <property type="match status" value="1"/>
</dbReference>